<dbReference type="RefSeq" id="WP_157695177.1">
    <property type="nucleotide sequence ID" value="NZ_LT629710.1"/>
</dbReference>
<dbReference type="PROSITE" id="PS52029">
    <property type="entry name" value="LD_TPASE"/>
    <property type="match status" value="1"/>
</dbReference>
<evidence type="ECO:0000313" key="12">
    <source>
        <dbReference type="Proteomes" id="UP000198741"/>
    </source>
</evidence>
<dbReference type="AlphaFoldDB" id="A0A1H0JG31"/>
<keyword evidence="5" id="KW-0012">Acyltransferase</keyword>
<evidence type="ECO:0000256" key="7">
    <source>
        <dbReference type="PROSITE-ProRule" id="PRU01373"/>
    </source>
</evidence>
<keyword evidence="4 7" id="KW-0573">Peptidoglycan synthesis</keyword>
<dbReference type="Pfam" id="PF03734">
    <property type="entry name" value="YkuD"/>
    <property type="match status" value="1"/>
</dbReference>
<organism evidence="11 12">
    <name type="scientific">Nakamurella panacisegetis</name>
    <dbReference type="NCBI Taxonomy" id="1090615"/>
    <lineage>
        <taxon>Bacteria</taxon>
        <taxon>Bacillati</taxon>
        <taxon>Actinomycetota</taxon>
        <taxon>Actinomycetes</taxon>
        <taxon>Nakamurellales</taxon>
        <taxon>Nakamurellaceae</taxon>
        <taxon>Nakamurella</taxon>
    </lineage>
</organism>
<dbReference type="InterPro" id="IPR038063">
    <property type="entry name" value="Transpep_catalytic_dom"/>
</dbReference>
<evidence type="ECO:0000256" key="1">
    <source>
        <dbReference type="ARBA" id="ARBA00004752"/>
    </source>
</evidence>
<keyword evidence="9" id="KW-0732">Signal</keyword>
<feature type="compositionally biased region" description="Low complexity" evidence="8">
    <location>
        <begin position="59"/>
        <end position="74"/>
    </location>
</feature>
<evidence type="ECO:0000256" key="9">
    <source>
        <dbReference type="SAM" id="SignalP"/>
    </source>
</evidence>
<feature type="domain" description="L,D-TPase catalytic" evidence="10">
    <location>
        <begin position="296"/>
        <end position="417"/>
    </location>
</feature>
<dbReference type="PANTHER" id="PTHR30582:SF2">
    <property type="entry name" value="L,D-TRANSPEPTIDASE YCIB-RELATED"/>
    <property type="match status" value="1"/>
</dbReference>
<gene>
    <name evidence="11" type="ORF">SAMN04515671_0905</name>
</gene>
<dbReference type="EMBL" id="LT629710">
    <property type="protein sequence ID" value="SDO42728.1"/>
    <property type="molecule type" value="Genomic_DNA"/>
</dbReference>
<evidence type="ECO:0000256" key="5">
    <source>
        <dbReference type="ARBA" id="ARBA00023315"/>
    </source>
</evidence>
<dbReference type="GO" id="GO:0005576">
    <property type="term" value="C:extracellular region"/>
    <property type="evidence" value="ECO:0007669"/>
    <property type="project" value="TreeGrafter"/>
</dbReference>
<feature type="active site" description="Proton donor/acceptor" evidence="7">
    <location>
        <position position="375"/>
    </location>
</feature>
<reference evidence="11 12" key="1">
    <citation type="submission" date="2016-10" db="EMBL/GenBank/DDBJ databases">
        <authorList>
            <person name="de Groot N.N."/>
        </authorList>
    </citation>
    <scope>NUCLEOTIDE SEQUENCE [LARGE SCALE GENOMIC DNA]</scope>
    <source>
        <strain evidence="12">P4-7,KCTC 19426,CECT 7604</strain>
    </source>
</reference>
<comment type="pathway">
    <text evidence="1 7">Cell wall biogenesis; peptidoglycan biosynthesis.</text>
</comment>
<dbReference type="GO" id="GO:0016746">
    <property type="term" value="F:acyltransferase activity"/>
    <property type="evidence" value="ECO:0007669"/>
    <property type="project" value="UniProtKB-KW"/>
</dbReference>
<dbReference type="Pfam" id="PF17964">
    <property type="entry name" value="Big_10"/>
    <property type="match status" value="1"/>
</dbReference>
<dbReference type="Gene3D" id="2.60.40.3710">
    <property type="match status" value="1"/>
</dbReference>
<dbReference type="Gene3D" id="2.40.440.10">
    <property type="entry name" value="L,D-transpeptidase catalytic domain-like"/>
    <property type="match status" value="1"/>
</dbReference>
<dbReference type="UniPathway" id="UPA00219"/>
<evidence type="ECO:0000256" key="8">
    <source>
        <dbReference type="SAM" id="MobiDB-lite"/>
    </source>
</evidence>
<feature type="active site" description="Nucleophile" evidence="7">
    <location>
        <position position="393"/>
    </location>
</feature>
<proteinExistence type="predicted"/>
<dbReference type="PANTHER" id="PTHR30582">
    <property type="entry name" value="L,D-TRANSPEPTIDASE"/>
    <property type="match status" value="1"/>
</dbReference>
<evidence type="ECO:0000256" key="4">
    <source>
        <dbReference type="ARBA" id="ARBA00022984"/>
    </source>
</evidence>
<dbReference type="GO" id="GO:0018104">
    <property type="term" value="P:peptidoglycan-protein cross-linking"/>
    <property type="evidence" value="ECO:0007669"/>
    <property type="project" value="TreeGrafter"/>
</dbReference>
<evidence type="ECO:0000259" key="10">
    <source>
        <dbReference type="PROSITE" id="PS52029"/>
    </source>
</evidence>
<evidence type="ECO:0000256" key="2">
    <source>
        <dbReference type="ARBA" id="ARBA00022679"/>
    </source>
</evidence>
<keyword evidence="3 7" id="KW-0133">Cell shape</keyword>
<name>A0A1H0JG31_9ACTN</name>
<evidence type="ECO:0000313" key="11">
    <source>
        <dbReference type="EMBL" id="SDO42728.1"/>
    </source>
</evidence>
<dbReference type="GO" id="GO:0071972">
    <property type="term" value="F:peptidoglycan L,D-transpeptidase activity"/>
    <property type="evidence" value="ECO:0007669"/>
    <property type="project" value="TreeGrafter"/>
</dbReference>
<dbReference type="CDD" id="cd13432">
    <property type="entry name" value="LDT_IgD_like_2"/>
    <property type="match status" value="1"/>
</dbReference>
<dbReference type="GO" id="GO:0008360">
    <property type="term" value="P:regulation of cell shape"/>
    <property type="evidence" value="ECO:0007669"/>
    <property type="project" value="UniProtKB-UniRule"/>
</dbReference>
<dbReference type="InterPro" id="IPR041280">
    <property type="entry name" value="Big_10"/>
</dbReference>
<dbReference type="STRING" id="1090615.SAMN04515671_0905"/>
<feature type="signal peptide" evidence="9">
    <location>
        <begin position="1"/>
        <end position="29"/>
    </location>
</feature>
<dbReference type="Gene3D" id="2.60.40.3780">
    <property type="match status" value="1"/>
</dbReference>
<dbReference type="GO" id="GO:0071555">
    <property type="term" value="P:cell wall organization"/>
    <property type="evidence" value="ECO:0007669"/>
    <property type="project" value="UniProtKB-UniRule"/>
</dbReference>
<keyword evidence="11" id="KW-0449">Lipoprotein</keyword>
<dbReference type="InterPro" id="IPR050979">
    <property type="entry name" value="LD-transpeptidase"/>
</dbReference>
<feature type="chain" id="PRO_5009249368" evidence="9">
    <location>
        <begin position="30"/>
        <end position="446"/>
    </location>
</feature>
<protein>
    <submittedName>
        <fullName evidence="11">Lipoprotein-anchoring transpeptidase ErfK/SrfK</fullName>
    </submittedName>
</protein>
<evidence type="ECO:0000256" key="3">
    <source>
        <dbReference type="ARBA" id="ARBA00022960"/>
    </source>
</evidence>
<dbReference type="CDD" id="cd16913">
    <property type="entry name" value="YkuD_like"/>
    <property type="match status" value="1"/>
</dbReference>
<accession>A0A1H0JG31</accession>
<keyword evidence="6 7" id="KW-0961">Cell wall biogenesis/degradation</keyword>
<keyword evidence="12" id="KW-1185">Reference proteome</keyword>
<feature type="region of interest" description="Disordered" evidence="8">
    <location>
        <begin position="44"/>
        <end position="80"/>
    </location>
</feature>
<evidence type="ECO:0000256" key="6">
    <source>
        <dbReference type="ARBA" id="ARBA00023316"/>
    </source>
</evidence>
<dbReference type="InterPro" id="IPR005490">
    <property type="entry name" value="LD_TPept_cat_dom"/>
</dbReference>
<dbReference type="OrthoDB" id="5242354at2"/>
<keyword evidence="2" id="KW-0808">Transferase</keyword>
<dbReference type="SUPFAM" id="SSF141523">
    <property type="entry name" value="L,D-transpeptidase catalytic domain-like"/>
    <property type="match status" value="1"/>
</dbReference>
<dbReference type="Proteomes" id="UP000198741">
    <property type="component" value="Chromosome I"/>
</dbReference>
<sequence length="446" mass="46684">MGKRSAALFGRRTAGITVLFAAAALIVSACSSGSVETVTVTVPSSQAQAQPTVAAPELTSAGSSAPSTAESSSTQTVAGSNVRITAKPAFGSKNVPPNDPVTITVFAATLGDVTLKGNDGRVIAGKIASDKGSWTSTQRMAYNTTYTFTGTATSADGKTTKISGKISTVNPKSTERASIQIPDGATVGVGAPIIITFSGKVTNRAAAEKALTVTTSAGSAVQGNWAWMQDEQIQANGPVQSQVHWRPTKSPVTGATPFWPKDTKVTVQANLRGVDLGDGQWGRADFTSGFTVGRSQIVIANASTHRLIITVDGLVTKNYAVSYGKESVPGRATVTGIHLVTEKYPTFKMCNPQFDYCNALEKWAVRINNNGEFIHENLKAAAAFGIANVSHGCINMGEPDAQDYYNSAIYGDPVVVTNTGGPAMSEKDAVYDWIYSPTDWQALSAL</sequence>
<dbReference type="PROSITE" id="PS51257">
    <property type="entry name" value="PROKAR_LIPOPROTEIN"/>
    <property type="match status" value="1"/>
</dbReference>